<dbReference type="EMBL" id="JBHUPB010000009">
    <property type="protein sequence ID" value="MFD2968490.1"/>
    <property type="molecule type" value="Genomic_DNA"/>
</dbReference>
<organism evidence="5 6">
    <name type="scientific">Sphingobacterium bambusae</name>
    <dbReference type="NCBI Taxonomy" id="662858"/>
    <lineage>
        <taxon>Bacteria</taxon>
        <taxon>Pseudomonadati</taxon>
        <taxon>Bacteroidota</taxon>
        <taxon>Sphingobacteriia</taxon>
        <taxon>Sphingobacteriales</taxon>
        <taxon>Sphingobacteriaceae</taxon>
        <taxon>Sphingobacterium</taxon>
    </lineage>
</organism>
<dbReference type="PANTHER" id="PTHR43085">
    <property type="entry name" value="HEXOKINASE FAMILY MEMBER"/>
    <property type="match status" value="1"/>
</dbReference>
<evidence type="ECO:0000256" key="2">
    <source>
        <dbReference type="ARBA" id="ARBA00022679"/>
    </source>
</evidence>
<protein>
    <submittedName>
        <fullName evidence="5">Carbohydrate kinase</fullName>
        <ecNumber evidence="5">2.7.1.-</ecNumber>
    </submittedName>
</protein>
<dbReference type="InterPro" id="IPR050306">
    <property type="entry name" value="PfkB_Carbo_kinase"/>
</dbReference>
<dbReference type="PROSITE" id="PS00584">
    <property type="entry name" value="PFKB_KINASES_2"/>
    <property type="match status" value="1"/>
</dbReference>
<dbReference type="CDD" id="cd01167">
    <property type="entry name" value="bac_FRK"/>
    <property type="match status" value="1"/>
</dbReference>
<gene>
    <name evidence="5" type="ORF">ACFS7Y_13910</name>
</gene>
<evidence type="ECO:0000313" key="6">
    <source>
        <dbReference type="Proteomes" id="UP001597525"/>
    </source>
</evidence>
<accession>A0ABW6BG14</accession>
<dbReference type="RefSeq" id="WP_320185155.1">
    <property type="nucleotide sequence ID" value="NZ_CP138332.1"/>
</dbReference>
<evidence type="ECO:0000259" key="4">
    <source>
        <dbReference type="Pfam" id="PF00294"/>
    </source>
</evidence>
<dbReference type="Proteomes" id="UP001597525">
    <property type="component" value="Unassembled WGS sequence"/>
</dbReference>
<dbReference type="InterPro" id="IPR011611">
    <property type="entry name" value="PfkB_dom"/>
</dbReference>
<dbReference type="InterPro" id="IPR029056">
    <property type="entry name" value="Ribokinase-like"/>
</dbReference>
<comment type="similarity">
    <text evidence="1">Belongs to the carbohydrate kinase PfkB family.</text>
</comment>
<dbReference type="SUPFAM" id="SSF53613">
    <property type="entry name" value="Ribokinase-like"/>
    <property type="match status" value="1"/>
</dbReference>
<dbReference type="InterPro" id="IPR002173">
    <property type="entry name" value="Carboh/pur_kinase_PfkB_CS"/>
</dbReference>
<dbReference type="GO" id="GO:0016301">
    <property type="term" value="F:kinase activity"/>
    <property type="evidence" value="ECO:0007669"/>
    <property type="project" value="UniProtKB-KW"/>
</dbReference>
<dbReference type="Gene3D" id="3.40.1190.20">
    <property type="match status" value="1"/>
</dbReference>
<reference evidence="6" key="1">
    <citation type="journal article" date="2019" name="Int. J. Syst. Evol. Microbiol.">
        <title>The Global Catalogue of Microorganisms (GCM) 10K type strain sequencing project: providing services to taxonomists for standard genome sequencing and annotation.</title>
        <authorList>
            <consortium name="The Broad Institute Genomics Platform"/>
            <consortium name="The Broad Institute Genome Sequencing Center for Infectious Disease"/>
            <person name="Wu L."/>
            <person name="Ma J."/>
        </authorList>
    </citation>
    <scope>NUCLEOTIDE SEQUENCE [LARGE SCALE GENOMIC DNA]</scope>
    <source>
        <strain evidence="6">KCTC 22814</strain>
    </source>
</reference>
<dbReference type="PROSITE" id="PS00583">
    <property type="entry name" value="PFKB_KINASES_1"/>
    <property type="match status" value="1"/>
</dbReference>
<dbReference type="EC" id="2.7.1.-" evidence="5"/>
<feature type="domain" description="Carbohydrate kinase PfkB" evidence="4">
    <location>
        <begin position="25"/>
        <end position="292"/>
    </location>
</feature>
<sequence>MKTEKLTIKGMCFGEVLWDNLPTGRQLGGAPLNVAYHLNKLGVETMMLTRVGQDQAGDDLVRLCASLGIPTRLFQRDSKYPTSTVEVHIDENRDVTYEIVFPVAWDYIAVGMQELDAVKEADFLVFGTLSTRNQASYETWKMLLPFAKFKVLDVNLRAPFYTKERVLELLSHVDLVKMNQEELDMVATWMGLSETWTDRMKVDAIMESCYVDEVIITYGARGAVYHVQSAGFSYHFPALQVEVKDTIGSGDSFLAAFLAQRCRRDKVTSAEEMLSFAATLSGFITQSDGACPAYDSTILNRFQWIHDLKAFHIDERATS</sequence>
<name>A0ABW6BG14_9SPHI</name>
<dbReference type="Pfam" id="PF00294">
    <property type="entry name" value="PfkB"/>
    <property type="match status" value="1"/>
</dbReference>
<keyword evidence="2 5" id="KW-0808">Transferase</keyword>
<comment type="caution">
    <text evidence="5">The sequence shown here is derived from an EMBL/GenBank/DDBJ whole genome shotgun (WGS) entry which is preliminary data.</text>
</comment>
<evidence type="ECO:0000256" key="3">
    <source>
        <dbReference type="ARBA" id="ARBA00022777"/>
    </source>
</evidence>
<evidence type="ECO:0000256" key="1">
    <source>
        <dbReference type="ARBA" id="ARBA00010688"/>
    </source>
</evidence>
<keyword evidence="3 5" id="KW-0418">Kinase</keyword>
<proteinExistence type="inferred from homology"/>
<keyword evidence="6" id="KW-1185">Reference proteome</keyword>
<dbReference type="PANTHER" id="PTHR43085:SF57">
    <property type="entry name" value="CARBOHYDRATE KINASE PFKB DOMAIN-CONTAINING PROTEIN"/>
    <property type="match status" value="1"/>
</dbReference>
<evidence type="ECO:0000313" key="5">
    <source>
        <dbReference type="EMBL" id="MFD2968490.1"/>
    </source>
</evidence>